<gene>
    <name evidence="2" type="ORF">AACH11_10060</name>
</gene>
<dbReference type="RefSeq" id="WP_341374075.1">
    <property type="nucleotide sequence ID" value="NZ_JBBUTF010000007.1"/>
</dbReference>
<protein>
    <submittedName>
        <fullName evidence="2">Methyltransferase domain-containing protein</fullName>
    </submittedName>
</protein>
<keyword evidence="2" id="KW-0489">Methyltransferase</keyword>
<accession>A0ABU9B975</accession>
<feature type="region of interest" description="Disordered" evidence="1">
    <location>
        <begin position="250"/>
        <end position="271"/>
    </location>
</feature>
<dbReference type="GO" id="GO:0032259">
    <property type="term" value="P:methylation"/>
    <property type="evidence" value="ECO:0007669"/>
    <property type="project" value="UniProtKB-KW"/>
</dbReference>
<comment type="caution">
    <text evidence="2">The sequence shown here is derived from an EMBL/GenBank/DDBJ whole genome shotgun (WGS) entry which is preliminary data.</text>
</comment>
<evidence type="ECO:0000313" key="3">
    <source>
        <dbReference type="Proteomes" id="UP001368500"/>
    </source>
</evidence>
<sequence length="271" mass="29395">MSDPVQPTVLVDHFRAAAQRAADGNAYQGLQVHALAGLHPYLAGQVQRWFQPGARLIDLAAGSGAMCRRLADLGYRPTGVDYVGENFRPRDIPFRQCDLNQDFAPAFAGEGIAAILASEIIEHLENPRHFARQCHALLPPGGRLILTTPNVDSPASVMVYARTGMHLWFNDVEYRNQGHISPLSQWQIGKAFGEAGFRTLWQGSFGAGHSLVEGSRLKRTLARAFARFSRLPADLRGEIYVAVFERPAAPDAPISPPDAAAAAAPPAAPRT</sequence>
<proteinExistence type="predicted"/>
<name>A0ABU9B975_9BURK</name>
<dbReference type="GO" id="GO:0008168">
    <property type="term" value="F:methyltransferase activity"/>
    <property type="evidence" value="ECO:0007669"/>
    <property type="project" value="UniProtKB-KW"/>
</dbReference>
<dbReference type="CDD" id="cd02440">
    <property type="entry name" value="AdoMet_MTases"/>
    <property type="match status" value="1"/>
</dbReference>
<keyword evidence="2" id="KW-0808">Transferase</keyword>
<feature type="compositionally biased region" description="Low complexity" evidence="1">
    <location>
        <begin position="250"/>
        <end position="265"/>
    </location>
</feature>
<dbReference type="Pfam" id="PF13489">
    <property type="entry name" value="Methyltransf_23"/>
    <property type="match status" value="1"/>
</dbReference>
<dbReference type="SUPFAM" id="SSF53335">
    <property type="entry name" value="S-adenosyl-L-methionine-dependent methyltransferases"/>
    <property type="match status" value="1"/>
</dbReference>
<dbReference type="InterPro" id="IPR029063">
    <property type="entry name" value="SAM-dependent_MTases_sf"/>
</dbReference>
<evidence type="ECO:0000313" key="2">
    <source>
        <dbReference type="EMBL" id="MEK8026301.1"/>
    </source>
</evidence>
<organism evidence="2 3">
    <name type="scientific">Pseudaquabacterium rugosum</name>
    <dbReference type="NCBI Taxonomy" id="2984194"/>
    <lineage>
        <taxon>Bacteria</taxon>
        <taxon>Pseudomonadati</taxon>
        <taxon>Pseudomonadota</taxon>
        <taxon>Betaproteobacteria</taxon>
        <taxon>Burkholderiales</taxon>
        <taxon>Sphaerotilaceae</taxon>
        <taxon>Pseudaquabacterium</taxon>
    </lineage>
</organism>
<reference evidence="2 3" key="1">
    <citation type="submission" date="2024-04" db="EMBL/GenBank/DDBJ databases">
        <title>Novel species of the genus Ideonella isolated from streams.</title>
        <authorList>
            <person name="Lu H."/>
        </authorList>
    </citation>
    <scope>NUCLEOTIDE SEQUENCE [LARGE SCALE GENOMIC DNA]</scope>
    <source>
        <strain evidence="2 3">BYS139W</strain>
    </source>
</reference>
<dbReference type="EMBL" id="JBBUTF010000007">
    <property type="protein sequence ID" value="MEK8026301.1"/>
    <property type="molecule type" value="Genomic_DNA"/>
</dbReference>
<dbReference type="Gene3D" id="3.40.50.150">
    <property type="entry name" value="Vaccinia Virus protein VP39"/>
    <property type="match status" value="1"/>
</dbReference>
<evidence type="ECO:0000256" key="1">
    <source>
        <dbReference type="SAM" id="MobiDB-lite"/>
    </source>
</evidence>
<dbReference type="Proteomes" id="UP001368500">
    <property type="component" value="Unassembled WGS sequence"/>
</dbReference>
<keyword evidence="3" id="KW-1185">Reference proteome</keyword>